<name>A0A1J1IZB9_9DIPT</name>
<organism evidence="1 2">
    <name type="scientific">Clunio marinus</name>
    <dbReference type="NCBI Taxonomy" id="568069"/>
    <lineage>
        <taxon>Eukaryota</taxon>
        <taxon>Metazoa</taxon>
        <taxon>Ecdysozoa</taxon>
        <taxon>Arthropoda</taxon>
        <taxon>Hexapoda</taxon>
        <taxon>Insecta</taxon>
        <taxon>Pterygota</taxon>
        <taxon>Neoptera</taxon>
        <taxon>Endopterygota</taxon>
        <taxon>Diptera</taxon>
        <taxon>Nematocera</taxon>
        <taxon>Chironomoidea</taxon>
        <taxon>Chironomidae</taxon>
        <taxon>Clunio</taxon>
    </lineage>
</organism>
<dbReference type="Proteomes" id="UP000183832">
    <property type="component" value="Unassembled WGS sequence"/>
</dbReference>
<evidence type="ECO:0000313" key="1">
    <source>
        <dbReference type="EMBL" id="CRL04892.1"/>
    </source>
</evidence>
<dbReference type="AlphaFoldDB" id="A0A1J1IZB9"/>
<sequence length="72" mass="8804">MFQFEAFTKSCEKGTNEDECRNSIKSYYRYGSQLLLFWYEDDYKNCANKAYRCKAQHHNVNVQHLDCYWQEL</sequence>
<dbReference type="EMBL" id="CVRI01000063">
    <property type="protein sequence ID" value="CRL04892.1"/>
    <property type="molecule type" value="Genomic_DNA"/>
</dbReference>
<evidence type="ECO:0000313" key="2">
    <source>
        <dbReference type="Proteomes" id="UP000183832"/>
    </source>
</evidence>
<gene>
    <name evidence="1" type="ORF">CLUMA_CG017943</name>
</gene>
<protein>
    <submittedName>
        <fullName evidence="1">CLUMA_CG017943, isoform A</fullName>
    </submittedName>
</protein>
<keyword evidence="2" id="KW-1185">Reference proteome</keyword>
<accession>A0A1J1IZB9</accession>
<proteinExistence type="predicted"/>
<reference evidence="1 2" key="1">
    <citation type="submission" date="2015-04" db="EMBL/GenBank/DDBJ databases">
        <authorList>
            <person name="Syromyatnikov M.Y."/>
            <person name="Popov V.N."/>
        </authorList>
    </citation>
    <scope>NUCLEOTIDE SEQUENCE [LARGE SCALE GENOMIC DNA]</scope>
</reference>